<dbReference type="AlphaFoldDB" id="A0A084EUS5"/>
<evidence type="ECO:0000313" key="3">
    <source>
        <dbReference type="Proteomes" id="UP000028534"/>
    </source>
</evidence>
<proteinExistence type="predicted"/>
<evidence type="ECO:0000256" key="1">
    <source>
        <dbReference type="SAM" id="MobiDB-lite"/>
    </source>
</evidence>
<comment type="caution">
    <text evidence="2">The sequence shown here is derived from an EMBL/GenBank/DDBJ whole genome shotgun (WGS) entry which is preliminary data.</text>
</comment>
<gene>
    <name evidence="2" type="ORF">CP98_00396</name>
</gene>
<dbReference type="PATRIC" id="fig|13690.10.peg.408"/>
<accession>A0A084EUS5</accession>
<organism evidence="2 3">
    <name type="scientific">Sphingobium yanoikuyae</name>
    <name type="common">Sphingomonas yanoikuyae</name>
    <dbReference type="NCBI Taxonomy" id="13690"/>
    <lineage>
        <taxon>Bacteria</taxon>
        <taxon>Pseudomonadati</taxon>
        <taxon>Pseudomonadota</taxon>
        <taxon>Alphaproteobacteria</taxon>
        <taxon>Sphingomonadales</taxon>
        <taxon>Sphingomonadaceae</taxon>
        <taxon>Sphingobium</taxon>
    </lineage>
</organism>
<dbReference type="Proteomes" id="UP000028534">
    <property type="component" value="Unassembled WGS sequence"/>
</dbReference>
<reference evidence="2 3" key="1">
    <citation type="submission" date="2014-03" db="EMBL/GenBank/DDBJ databases">
        <title>Genome sequence of Sphingobium yanoikuyae B1.</title>
        <authorList>
            <person name="Gan H.M."/>
            <person name="Gan H.Y."/>
            <person name="Savka M.A."/>
        </authorList>
    </citation>
    <scope>NUCLEOTIDE SEQUENCE [LARGE SCALE GENOMIC DNA]</scope>
    <source>
        <strain evidence="2 3">B1</strain>
    </source>
</reference>
<protein>
    <submittedName>
        <fullName evidence="2">Uncharacterized protein</fullName>
    </submittedName>
</protein>
<name>A0A084EUS5_SPHYA</name>
<dbReference type="EMBL" id="JGVR01000001">
    <property type="protein sequence ID" value="KEZ21717.1"/>
    <property type="molecule type" value="Genomic_DNA"/>
</dbReference>
<sequence length="34" mass="3719">MSAFDRKVKRGKANNPKNLALHRGKPLGAGEMLI</sequence>
<feature type="region of interest" description="Disordered" evidence="1">
    <location>
        <begin position="1"/>
        <end position="34"/>
    </location>
</feature>
<evidence type="ECO:0000313" key="2">
    <source>
        <dbReference type="EMBL" id="KEZ21717.1"/>
    </source>
</evidence>